<dbReference type="GO" id="GO:0005789">
    <property type="term" value="C:endoplasmic reticulum membrane"/>
    <property type="evidence" value="ECO:0007669"/>
    <property type="project" value="InterPro"/>
</dbReference>
<keyword evidence="5" id="KW-1185">Reference proteome</keyword>
<accession>A0AA38GHT3</accession>
<dbReference type="GO" id="GO:0061817">
    <property type="term" value="P:endoplasmic reticulum-plasma membrane tethering"/>
    <property type="evidence" value="ECO:0007669"/>
    <property type="project" value="TreeGrafter"/>
</dbReference>
<feature type="region of interest" description="Disordered" evidence="2">
    <location>
        <begin position="216"/>
        <end position="244"/>
    </location>
</feature>
<name>A0AA38GHT3_TAXCH</name>
<dbReference type="InterPro" id="IPR000535">
    <property type="entry name" value="MSP_dom"/>
</dbReference>
<dbReference type="EMBL" id="JAHRHJ020000003">
    <property type="protein sequence ID" value="KAH9322079.1"/>
    <property type="molecule type" value="Genomic_DNA"/>
</dbReference>
<evidence type="ECO:0000313" key="5">
    <source>
        <dbReference type="Proteomes" id="UP000824469"/>
    </source>
</evidence>
<dbReference type="PANTHER" id="PTHR10809:SF58">
    <property type="entry name" value="VESICLE-ASSOCIATED PROTEIN 4-2"/>
    <property type="match status" value="1"/>
</dbReference>
<gene>
    <name evidence="4" type="ORF">KI387_016718</name>
</gene>
<feature type="domain" description="MSP" evidence="3">
    <location>
        <begin position="67"/>
        <end position="197"/>
    </location>
</feature>
<dbReference type="PROSITE" id="PS50202">
    <property type="entry name" value="MSP"/>
    <property type="match status" value="1"/>
</dbReference>
<sequence length="264" mass="29950">MAAVESGSSEISERKTFTGLKLCGLPWWEKRPVDRRPSRTRSGGRPPAKNQQSLIAVAKSCLLTRRRLRLDPAKKLYFLYEPGKQVSSAVRIKNVSRSFVAFKFQTNAPKSCFMRPPNGILAPNESILTSVVKFVEQPENPLEGKMKQPENSKERKTKDKFKIVSLKVKEGVEYTPELFEENKELIAVEKVLRVVFLDPRRPCKALDKLNKRLAEAEANNQARKKPQEDKASKPTAPAEGVIDEWKERREKYLAKQQGEVADSG</sequence>
<dbReference type="InterPro" id="IPR016763">
    <property type="entry name" value="VAP"/>
</dbReference>
<evidence type="ECO:0000256" key="1">
    <source>
        <dbReference type="ARBA" id="ARBA00008932"/>
    </source>
</evidence>
<dbReference type="Pfam" id="PF00635">
    <property type="entry name" value="Motile_Sperm"/>
    <property type="match status" value="1"/>
</dbReference>
<protein>
    <recommendedName>
        <fullName evidence="3">MSP domain-containing protein</fullName>
    </recommendedName>
</protein>
<dbReference type="GO" id="GO:0090158">
    <property type="term" value="P:endoplasmic reticulum membrane organization"/>
    <property type="evidence" value="ECO:0007669"/>
    <property type="project" value="TreeGrafter"/>
</dbReference>
<proteinExistence type="inferred from homology"/>
<dbReference type="Proteomes" id="UP000824469">
    <property type="component" value="Unassembled WGS sequence"/>
</dbReference>
<organism evidence="4 5">
    <name type="scientific">Taxus chinensis</name>
    <name type="common">Chinese yew</name>
    <name type="synonym">Taxus wallichiana var. chinensis</name>
    <dbReference type="NCBI Taxonomy" id="29808"/>
    <lineage>
        <taxon>Eukaryota</taxon>
        <taxon>Viridiplantae</taxon>
        <taxon>Streptophyta</taxon>
        <taxon>Embryophyta</taxon>
        <taxon>Tracheophyta</taxon>
        <taxon>Spermatophyta</taxon>
        <taxon>Pinopsida</taxon>
        <taxon>Pinidae</taxon>
        <taxon>Conifers II</taxon>
        <taxon>Cupressales</taxon>
        <taxon>Taxaceae</taxon>
        <taxon>Taxus</taxon>
    </lineage>
</organism>
<reference evidence="4 5" key="1">
    <citation type="journal article" date="2021" name="Nat. Plants">
        <title>The Taxus genome provides insights into paclitaxel biosynthesis.</title>
        <authorList>
            <person name="Xiong X."/>
            <person name="Gou J."/>
            <person name="Liao Q."/>
            <person name="Li Y."/>
            <person name="Zhou Q."/>
            <person name="Bi G."/>
            <person name="Li C."/>
            <person name="Du R."/>
            <person name="Wang X."/>
            <person name="Sun T."/>
            <person name="Guo L."/>
            <person name="Liang H."/>
            <person name="Lu P."/>
            <person name="Wu Y."/>
            <person name="Zhang Z."/>
            <person name="Ro D.K."/>
            <person name="Shang Y."/>
            <person name="Huang S."/>
            <person name="Yan J."/>
        </authorList>
    </citation>
    <scope>NUCLEOTIDE SEQUENCE [LARGE SCALE GENOMIC DNA]</scope>
    <source>
        <strain evidence="4">Ta-2019</strain>
    </source>
</reference>
<comment type="caution">
    <text evidence="4">The sequence shown here is derived from an EMBL/GenBank/DDBJ whole genome shotgun (WGS) entry which is preliminary data.</text>
</comment>
<dbReference type="Gene3D" id="2.60.40.10">
    <property type="entry name" value="Immunoglobulins"/>
    <property type="match status" value="1"/>
</dbReference>
<dbReference type="SUPFAM" id="SSF49354">
    <property type="entry name" value="PapD-like"/>
    <property type="match status" value="1"/>
</dbReference>
<evidence type="ECO:0000256" key="2">
    <source>
        <dbReference type="SAM" id="MobiDB-lite"/>
    </source>
</evidence>
<comment type="similarity">
    <text evidence="1">Belongs to the VAMP-associated protein (VAP) (TC 9.B.17) family.</text>
</comment>
<dbReference type="InterPro" id="IPR008962">
    <property type="entry name" value="PapD-like_sf"/>
</dbReference>
<dbReference type="InterPro" id="IPR013783">
    <property type="entry name" value="Ig-like_fold"/>
</dbReference>
<dbReference type="PANTHER" id="PTHR10809">
    <property type="entry name" value="VESICLE-ASSOCIATED MEMBRANE PROTEIN-ASSOCIATED PROTEIN"/>
    <property type="match status" value="1"/>
</dbReference>
<dbReference type="OMA" id="WQSRTTI"/>
<evidence type="ECO:0000313" key="4">
    <source>
        <dbReference type="EMBL" id="KAH9322079.1"/>
    </source>
</evidence>
<dbReference type="GO" id="GO:0005886">
    <property type="term" value="C:plasma membrane"/>
    <property type="evidence" value="ECO:0007669"/>
    <property type="project" value="TreeGrafter"/>
</dbReference>
<evidence type="ECO:0000259" key="3">
    <source>
        <dbReference type="PROSITE" id="PS50202"/>
    </source>
</evidence>
<dbReference type="AlphaFoldDB" id="A0AA38GHT3"/>